<dbReference type="InterPro" id="IPR006615">
    <property type="entry name" value="Pept_C19_DUSP"/>
</dbReference>
<dbReference type="PANTHER" id="PTHR39490:SF8">
    <property type="entry name" value="ZINC FINGER FYVE DOMAIN-CONTAINING PROTEIN 21"/>
    <property type="match status" value="1"/>
</dbReference>
<protein>
    <recommendedName>
        <fullName evidence="10">FYVE-type domain-containing protein</fullName>
    </recommendedName>
</protein>
<dbReference type="InterPro" id="IPR000306">
    <property type="entry name" value="Znf_FYVE"/>
</dbReference>
<feature type="domain" description="DUSP" evidence="7">
    <location>
        <begin position="346"/>
        <end position="498"/>
    </location>
</feature>
<reference evidence="8" key="1">
    <citation type="submission" date="2022-12" db="EMBL/GenBank/DDBJ databases">
        <authorList>
            <person name="Webb A."/>
        </authorList>
    </citation>
    <scope>NUCLEOTIDE SEQUENCE</scope>
    <source>
        <strain evidence="8">Pf2</strain>
    </source>
</reference>
<proteinExistence type="predicted"/>
<dbReference type="SUPFAM" id="SSF143791">
    <property type="entry name" value="DUSP-like"/>
    <property type="match status" value="1"/>
</dbReference>
<keyword evidence="1" id="KW-0479">Metal-binding</keyword>
<dbReference type="PANTHER" id="PTHR39490">
    <property type="entry name" value="ARRESTIN DOMAIN-CONTAINING PROTEIN D"/>
    <property type="match status" value="1"/>
</dbReference>
<evidence type="ECO:0008006" key="10">
    <source>
        <dbReference type="Google" id="ProtNLM"/>
    </source>
</evidence>
<evidence type="ECO:0000313" key="9">
    <source>
        <dbReference type="Proteomes" id="UP001159659"/>
    </source>
</evidence>
<dbReference type="Gene3D" id="3.30.40.10">
    <property type="entry name" value="Zinc/RING finger domain, C3HC4 (zinc finger)"/>
    <property type="match status" value="1"/>
</dbReference>
<comment type="caution">
    <text evidence="8">The sequence shown here is derived from an EMBL/GenBank/DDBJ whole genome shotgun (WGS) entry which is preliminary data.</text>
</comment>
<sequence length="684" mass="75671">MSDEHESHRRASQPLVMPSARTHKKTLFKTSSFFFAGLNALRPRTKRSENESVIRLDAQQDSSLDSIQRISVVSRSSDDENVDNGKTVAEVLSNPTKHRDRVDELLRWDAGSDINTGDETDDAEISSSGKSSVHLRNQHAPTTKTKTSQATVMYSISFYPWKMEPHCYYSHPEAAANWVPDTASTRCQICLAAFTLTRRRHHCRLCGHLACANCSHDRTYLPFAGSAPSQHRLIKDGAPQRTCSACASTLRNMAGQDDPRVKRFTVAVSSARRRKPVASVMSKSLPQSVVKVEVERPSPWLRRTGLAFTDSDMEDEDSTTASTKALQLDQCARESTHHMPLRLLVTPAEELDEILNARTSSLVHSEMNPRGNLGSRQFVISSAWLKLWLRYVRVDPASAEADASTRNTTRLSYQSYRNGARKKKSTAKCQMAGPPRPGPVANYILLDFVNGELVSKPNLERSRGSHVGGDYRIVSQEVWVSFLHLYGGGPNIQVSLSNDIASRKVAFNDQSRLLTRPQWIVSELDDLLPAIAASPSIKRYSPASRKGVKFKTIRNASTNLRPRPRSASRKRLVLATSIPSLGKKRTGRCLENDESPQSRPHSRWKLREEGGSKAQSKTRSHKQTSAFAKNDAKNSVIDGSQTSTGDTSSPLAAVSAFANAATLARQRSAKSLLCHSARTNGEAE</sequence>
<dbReference type="InterPro" id="IPR017455">
    <property type="entry name" value="Znf_FYVE-rel"/>
</dbReference>
<gene>
    <name evidence="8" type="ORF">PFR002_LOCUS2432</name>
</gene>
<accession>A0AAV0SZY3</accession>
<feature type="domain" description="FYVE-type" evidence="6">
    <location>
        <begin position="181"/>
        <end position="251"/>
    </location>
</feature>
<keyword evidence="3" id="KW-0862">Zinc</keyword>
<evidence type="ECO:0000256" key="4">
    <source>
        <dbReference type="PROSITE-ProRule" id="PRU00091"/>
    </source>
</evidence>
<dbReference type="Proteomes" id="UP001159659">
    <property type="component" value="Unassembled WGS sequence"/>
</dbReference>
<dbReference type="PROSITE" id="PS51283">
    <property type="entry name" value="DUSP"/>
    <property type="match status" value="1"/>
</dbReference>
<dbReference type="AlphaFoldDB" id="A0AAV0SZY3"/>
<feature type="region of interest" description="Disordered" evidence="5">
    <location>
        <begin position="113"/>
        <end position="146"/>
    </location>
</feature>
<evidence type="ECO:0000259" key="7">
    <source>
        <dbReference type="PROSITE" id="PS51283"/>
    </source>
</evidence>
<evidence type="ECO:0000259" key="6">
    <source>
        <dbReference type="PROSITE" id="PS50178"/>
    </source>
</evidence>
<dbReference type="Gene3D" id="3.30.2230.10">
    <property type="entry name" value="DUSP-like"/>
    <property type="match status" value="1"/>
</dbReference>
<dbReference type="EMBL" id="CANTFK010000275">
    <property type="protein sequence ID" value="CAI5711725.1"/>
    <property type="molecule type" value="Genomic_DNA"/>
</dbReference>
<name>A0AAV0SZY3_9STRA</name>
<dbReference type="GO" id="GO:0008270">
    <property type="term" value="F:zinc ion binding"/>
    <property type="evidence" value="ECO:0007669"/>
    <property type="project" value="UniProtKB-KW"/>
</dbReference>
<evidence type="ECO:0000313" key="8">
    <source>
        <dbReference type="EMBL" id="CAI5711725.1"/>
    </source>
</evidence>
<dbReference type="Pfam" id="PF06337">
    <property type="entry name" value="DUSP"/>
    <property type="match status" value="1"/>
</dbReference>
<organism evidence="8 9">
    <name type="scientific">Peronospora farinosa</name>
    <dbReference type="NCBI Taxonomy" id="134698"/>
    <lineage>
        <taxon>Eukaryota</taxon>
        <taxon>Sar</taxon>
        <taxon>Stramenopiles</taxon>
        <taxon>Oomycota</taxon>
        <taxon>Peronosporomycetes</taxon>
        <taxon>Peronosporales</taxon>
        <taxon>Peronosporaceae</taxon>
        <taxon>Peronospora</taxon>
    </lineage>
</organism>
<dbReference type="SMART" id="SM00064">
    <property type="entry name" value="FYVE"/>
    <property type="match status" value="1"/>
</dbReference>
<evidence type="ECO:0000256" key="5">
    <source>
        <dbReference type="SAM" id="MobiDB-lite"/>
    </source>
</evidence>
<keyword evidence="2 4" id="KW-0863">Zinc-finger</keyword>
<dbReference type="PROSITE" id="PS50178">
    <property type="entry name" value="ZF_FYVE"/>
    <property type="match status" value="1"/>
</dbReference>
<dbReference type="GO" id="GO:0004843">
    <property type="term" value="F:cysteine-type deubiquitinase activity"/>
    <property type="evidence" value="ECO:0007669"/>
    <property type="project" value="InterPro"/>
</dbReference>
<dbReference type="SUPFAM" id="SSF57903">
    <property type="entry name" value="FYVE/PHD zinc finger"/>
    <property type="match status" value="1"/>
</dbReference>
<evidence type="ECO:0000256" key="1">
    <source>
        <dbReference type="ARBA" id="ARBA00022723"/>
    </source>
</evidence>
<dbReference type="InterPro" id="IPR011011">
    <property type="entry name" value="Znf_FYVE_PHD"/>
</dbReference>
<dbReference type="Pfam" id="PF01363">
    <property type="entry name" value="FYVE"/>
    <property type="match status" value="1"/>
</dbReference>
<feature type="compositionally biased region" description="Basic residues" evidence="5">
    <location>
        <begin position="562"/>
        <end position="572"/>
    </location>
</feature>
<dbReference type="InterPro" id="IPR013083">
    <property type="entry name" value="Znf_RING/FYVE/PHD"/>
</dbReference>
<dbReference type="InterPro" id="IPR035927">
    <property type="entry name" value="DUSP-like_sf"/>
</dbReference>
<dbReference type="InterPro" id="IPR052113">
    <property type="entry name" value="FYVE-type_Zinc_Finger"/>
</dbReference>
<feature type="region of interest" description="Disordered" evidence="5">
    <location>
        <begin position="553"/>
        <end position="649"/>
    </location>
</feature>
<feature type="compositionally biased region" description="Polar residues" evidence="5">
    <location>
        <begin position="125"/>
        <end position="146"/>
    </location>
</feature>
<feature type="compositionally biased region" description="Low complexity" evidence="5">
    <location>
        <begin position="638"/>
        <end position="649"/>
    </location>
</feature>
<evidence type="ECO:0000256" key="2">
    <source>
        <dbReference type="ARBA" id="ARBA00022771"/>
    </source>
</evidence>
<evidence type="ECO:0000256" key="3">
    <source>
        <dbReference type="ARBA" id="ARBA00022833"/>
    </source>
</evidence>